<dbReference type="InterPro" id="IPR029526">
    <property type="entry name" value="PGBD"/>
</dbReference>
<sequence length="222" mass="25470">MNCVTQQNHPDPAHTAKKFVGEGMAEGVAKGVAGVVQPMDIHHRQRKIVPDKLGKVRPFLSTLQQNFPCLFAPGVASSIDEAMIKYNGRLRWKQYMPMKPIKRDVFVVAKNTTGRDIVKPRTRFTPNDMITVPEMIVDYNRNLGGVDHLDQFRGYYNVGRAGRKWWKYVLFGLFNFAMINAYILKCLANRPLPSNQREWSLLTFRMAVMHQMCDNLSSRIDP</sequence>
<keyword evidence="1" id="KW-0472">Membrane</keyword>
<dbReference type="Pfam" id="PF13843">
    <property type="entry name" value="DDE_Tnp_1_7"/>
    <property type="match status" value="2"/>
</dbReference>
<dbReference type="PANTHER" id="PTHR46599">
    <property type="entry name" value="PIGGYBAC TRANSPOSABLE ELEMENT-DERIVED PROTEIN 4"/>
    <property type="match status" value="1"/>
</dbReference>
<keyword evidence="1" id="KW-0812">Transmembrane</keyword>
<evidence type="ECO:0000313" key="3">
    <source>
        <dbReference type="EMBL" id="KAK2153449.1"/>
    </source>
</evidence>
<dbReference type="Proteomes" id="UP001209878">
    <property type="component" value="Unassembled WGS sequence"/>
</dbReference>
<accession>A0AAD9JI74</accession>
<feature type="domain" description="PiggyBac transposable element-derived protein" evidence="2">
    <location>
        <begin position="130"/>
        <end position="182"/>
    </location>
</feature>
<evidence type="ECO:0000256" key="1">
    <source>
        <dbReference type="SAM" id="Phobius"/>
    </source>
</evidence>
<keyword evidence="1" id="KW-1133">Transmembrane helix</keyword>
<reference evidence="3" key="1">
    <citation type="journal article" date="2023" name="Mol. Biol. Evol.">
        <title>Third-Generation Sequencing Reveals the Adaptive Role of the Epigenome in Three Deep-Sea Polychaetes.</title>
        <authorList>
            <person name="Perez M."/>
            <person name="Aroh O."/>
            <person name="Sun Y."/>
            <person name="Lan Y."/>
            <person name="Juniper S.K."/>
            <person name="Young C.R."/>
            <person name="Angers B."/>
            <person name="Qian P.Y."/>
        </authorList>
    </citation>
    <scope>NUCLEOTIDE SEQUENCE</scope>
    <source>
        <strain evidence="3">R07B-5</strain>
    </source>
</reference>
<protein>
    <recommendedName>
        <fullName evidence="2">PiggyBac transposable element-derived protein domain-containing protein</fullName>
    </recommendedName>
</protein>
<dbReference type="PANTHER" id="PTHR46599:SF3">
    <property type="entry name" value="PIGGYBAC TRANSPOSABLE ELEMENT-DERIVED PROTEIN 4"/>
    <property type="match status" value="1"/>
</dbReference>
<dbReference type="EMBL" id="JAODUO010002303">
    <property type="protein sequence ID" value="KAK2153449.1"/>
    <property type="molecule type" value="Genomic_DNA"/>
</dbReference>
<name>A0AAD9JI74_RIDPI</name>
<gene>
    <name evidence="3" type="ORF">NP493_2311g00012</name>
</gene>
<evidence type="ECO:0000259" key="2">
    <source>
        <dbReference type="Pfam" id="PF13843"/>
    </source>
</evidence>
<keyword evidence="4" id="KW-1185">Reference proteome</keyword>
<comment type="caution">
    <text evidence="3">The sequence shown here is derived from an EMBL/GenBank/DDBJ whole genome shotgun (WGS) entry which is preliminary data.</text>
</comment>
<feature type="domain" description="PiggyBac transposable element-derived protein" evidence="2">
    <location>
        <begin position="46"/>
        <end position="103"/>
    </location>
</feature>
<dbReference type="AlphaFoldDB" id="A0AAD9JI74"/>
<organism evidence="3 4">
    <name type="scientific">Ridgeia piscesae</name>
    <name type="common">Tubeworm</name>
    <dbReference type="NCBI Taxonomy" id="27915"/>
    <lineage>
        <taxon>Eukaryota</taxon>
        <taxon>Metazoa</taxon>
        <taxon>Spiralia</taxon>
        <taxon>Lophotrochozoa</taxon>
        <taxon>Annelida</taxon>
        <taxon>Polychaeta</taxon>
        <taxon>Sedentaria</taxon>
        <taxon>Canalipalpata</taxon>
        <taxon>Sabellida</taxon>
        <taxon>Siboglinidae</taxon>
        <taxon>Ridgeia</taxon>
    </lineage>
</organism>
<feature type="transmembrane region" description="Helical" evidence="1">
    <location>
        <begin position="165"/>
        <end position="184"/>
    </location>
</feature>
<proteinExistence type="predicted"/>
<evidence type="ECO:0000313" key="4">
    <source>
        <dbReference type="Proteomes" id="UP001209878"/>
    </source>
</evidence>